<dbReference type="STRING" id="246786.GS18_0208150"/>
<gene>
    <name evidence="3" type="ORF">GS18_0208150</name>
</gene>
<organism evidence="3 4">
    <name type="scientific">Metabacillus indicus</name>
    <name type="common">Bacillus indicus</name>
    <dbReference type="NCBI Taxonomy" id="246786"/>
    <lineage>
        <taxon>Bacteria</taxon>
        <taxon>Bacillati</taxon>
        <taxon>Bacillota</taxon>
        <taxon>Bacilli</taxon>
        <taxon>Bacillales</taxon>
        <taxon>Bacillaceae</taxon>
        <taxon>Metabacillus</taxon>
    </lineage>
</organism>
<comment type="similarity">
    <text evidence="1">Belongs to the 3-oxoacid CoA-transferase subunit A family.</text>
</comment>
<dbReference type="SUPFAM" id="SSF100950">
    <property type="entry name" value="NagB/RpiA/CoA transferase-like"/>
    <property type="match status" value="1"/>
</dbReference>
<dbReference type="Pfam" id="PF01144">
    <property type="entry name" value="CoA_trans"/>
    <property type="match status" value="1"/>
</dbReference>
<dbReference type="PANTHER" id="PTHR13707:SF60">
    <property type="entry name" value="ACETATE COA-TRANSFERASE SUBUNIT ALPHA"/>
    <property type="match status" value="1"/>
</dbReference>
<sequence length="232" mass="24566">MSNAFQKIRQIDDVLSKVNDGCTLMAGGFGGVGTPPTLVDAILEKGVRDLEIICNDAGFPHIGIGRIVSSGRVRKLIASHIGSNPIAGALMSEGKLHVEFSPQGTLAERIRAGGMGLGGILCDVGIGSEIAEKGKERLTVNGKTYLLETALTADVAIICGKKADEFGNIVYEKSARNMNPLMAMAGDYTIAEVDQIVGSGELDPETIITPGVFVQAIVQSEGVNWKWVWEPK</sequence>
<dbReference type="AlphaFoldDB" id="A0A084GZP4"/>
<dbReference type="NCBIfam" id="TIGR02429">
    <property type="entry name" value="pcaI_scoA_fam"/>
    <property type="match status" value="1"/>
</dbReference>
<dbReference type="PROSITE" id="PS01273">
    <property type="entry name" value="COA_TRANSF_1"/>
    <property type="match status" value="1"/>
</dbReference>
<dbReference type="InterPro" id="IPR037171">
    <property type="entry name" value="NagB/RpiA_transferase-like"/>
</dbReference>
<name>A0A084GZP4_METID</name>
<dbReference type="InterPro" id="IPR004163">
    <property type="entry name" value="CoA_transf_BS"/>
</dbReference>
<keyword evidence="4" id="KW-1185">Reference proteome</keyword>
<reference evidence="3 4" key="1">
    <citation type="journal article" date="2005" name="Int. J. Syst. Evol. Microbiol.">
        <title>Bacillus cibi sp. nov., isolated from jeotgal, a traditional Korean fermented seafood.</title>
        <authorList>
            <person name="Yoon J.H."/>
            <person name="Lee C.H."/>
            <person name="Oh T.K."/>
        </authorList>
    </citation>
    <scope>NUCLEOTIDE SEQUENCE [LARGE SCALE GENOMIC DNA]</scope>
    <source>
        <strain evidence="3 4">DSM 16189</strain>
    </source>
</reference>
<dbReference type="InterPro" id="IPR012792">
    <property type="entry name" value="3-oxoacid_CoA-transf_A"/>
</dbReference>
<proteinExistence type="inferred from homology"/>
<evidence type="ECO:0000313" key="3">
    <source>
        <dbReference type="EMBL" id="KEZ52806.1"/>
    </source>
</evidence>
<protein>
    <submittedName>
        <fullName evidence="3">CoA-transferase</fullName>
    </submittedName>
</protein>
<evidence type="ECO:0000313" key="4">
    <source>
        <dbReference type="Proteomes" id="UP000028549"/>
    </source>
</evidence>
<dbReference type="EMBL" id="JNVC02000004">
    <property type="protein sequence ID" value="KEZ52806.1"/>
    <property type="molecule type" value="Genomic_DNA"/>
</dbReference>
<evidence type="ECO:0000256" key="1">
    <source>
        <dbReference type="ARBA" id="ARBA00005612"/>
    </source>
</evidence>
<dbReference type="Proteomes" id="UP000028549">
    <property type="component" value="Unassembled WGS sequence"/>
</dbReference>
<evidence type="ECO:0000256" key="2">
    <source>
        <dbReference type="ARBA" id="ARBA00022679"/>
    </source>
</evidence>
<dbReference type="RefSeq" id="WP_029565894.1">
    <property type="nucleotide sequence ID" value="NZ_JNVC02000004.1"/>
</dbReference>
<accession>A0A084GZP4</accession>
<dbReference type="PANTHER" id="PTHR13707">
    <property type="entry name" value="KETOACID-COENZYME A TRANSFERASE"/>
    <property type="match status" value="1"/>
</dbReference>
<dbReference type="Gene3D" id="3.40.1080.10">
    <property type="entry name" value="Glutaconate Coenzyme A-transferase"/>
    <property type="match status" value="1"/>
</dbReference>
<dbReference type="InterPro" id="IPR004165">
    <property type="entry name" value="CoA_trans_fam_I"/>
</dbReference>
<comment type="caution">
    <text evidence="3">The sequence shown here is derived from an EMBL/GenBank/DDBJ whole genome shotgun (WGS) entry which is preliminary data.</text>
</comment>
<dbReference type="GO" id="GO:0008410">
    <property type="term" value="F:CoA-transferase activity"/>
    <property type="evidence" value="ECO:0007669"/>
    <property type="project" value="InterPro"/>
</dbReference>
<keyword evidence="2" id="KW-0808">Transferase</keyword>
<dbReference type="SMART" id="SM00882">
    <property type="entry name" value="CoA_trans"/>
    <property type="match status" value="1"/>
</dbReference>